<dbReference type="GO" id="GO:0008320">
    <property type="term" value="F:protein transmembrane transporter activity"/>
    <property type="evidence" value="ECO:0007669"/>
    <property type="project" value="TreeGrafter"/>
</dbReference>
<feature type="signal peptide" evidence="4">
    <location>
        <begin position="1"/>
        <end position="26"/>
    </location>
</feature>
<accession>D8P9U0</accession>
<dbReference type="Gene3D" id="2.40.160.50">
    <property type="entry name" value="membrane protein fhac: a member of the omp85/tpsb transporter family"/>
    <property type="match status" value="1"/>
</dbReference>
<dbReference type="STRING" id="330214.NIDE0217"/>
<evidence type="ECO:0000256" key="3">
    <source>
        <dbReference type="ARBA" id="ARBA00023237"/>
    </source>
</evidence>
<dbReference type="InterPro" id="IPR051544">
    <property type="entry name" value="TPS_OM_transporter"/>
</dbReference>
<sequence length="527" mass="57054">MCRLLSRLARGFLIVTCFWTIPATHATEQPDAPAAMLVRGFSFSGNTVISQAELEALTQPYVEQALTLPDLEHIAAAVADLYKQRGYTLASAYIPQQRIQFGMVEISVLEGRLGDISVFGNRFYSTEFIRSGFAGVMEARVIRNTDLERALLLLNDYPDLKVSAALEPGEFTGSTNVRASAEDKRPIHATLDYNNYGFNNISRNRFGAGIEVGNALREGALLTVNGIVGDHPERLQFITGGYALPVGVHGTKVVLSGSTGRFDVGAELAALQIRGEIQTYDLSITHPVVKTRWQSLLLDTGFAAKDNRLFINGTLTGHDTVRMAKLGMNYDRVDLYGRTYLSAYGFHGLGEILGGMDDHAAISTRPGADNRFLKGTLAVGRIQSLGHDALLILKGTGQITSGPMVVIEQMLLGGPDSVRGYQLGERFVDEGYAVTAETRIPLLPSMLPSTQAALFFDHGAGHLRNPQPGERRYSSLSGAGVGLQTELPYYSIHLRADLGFPVGPKPGGGTIAGDRSPTMYLQAATRF</sequence>
<evidence type="ECO:0000259" key="6">
    <source>
        <dbReference type="Pfam" id="PF08479"/>
    </source>
</evidence>
<keyword evidence="1" id="KW-0472">Membrane</keyword>
<feature type="domain" description="Polypeptide-transport-associated ShlB-type" evidence="6">
    <location>
        <begin position="38"/>
        <end position="111"/>
    </location>
</feature>
<evidence type="ECO:0000313" key="8">
    <source>
        <dbReference type="Proteomes" id="UP000001660"/>
    </source>
</evidence>
<evidence type="ECO:0000256" key="2">
    <source>
        <dbReference type="ARBA" id="ARBA00022692"/>
    </source>
</evidence>
<evidence type="ECO:0000313" key="7">
    <source>
        <dbReference type="EMBL" id="CBK39999.1"/>
    </source>
</evidence>
<name>D8P9U0_9BACT</name>
<protein>
    <submittedName>
        <fullName evidence="7">Putative Hemolysin activation/secretion protein</fullName>
    </submittedName>
</protein>
<dbReference type="EMBL" id="FP929003">
    <property type="protein sequence ID" value="CBK39999.1"/>
    <property type="molecule type" value="Genomic_DNA"/>
</dbReference>
<dbReference type="GO" id="GO:0046819">
    <property type="term" value="P:protein secretion by the type V secretion system"/>
    <property type="evidence" value="ECO:0007669"/>
    <property type="project" value="TreeGrafter"/>
</dbReference>
<dbReference type="PANTHER" id="PTHR34597">
    <property type="entry name" value="SLR1661 PROTEIN"/>
    <property type="match status" value="1"/>
</dbReference>
<dbReference type="Proteomes" id="UP000001660">
    <property type="component" value="Chromosome"/>
</dbReference>
<dbReference type="KEGG" id="nde:NIDE0217"/>
<dbReference type="AlphaFoldDB" id="D8P9U0"/>
<dbReference type="HOGENOM" id="CLU_021521_2_2_0"/>
<keyword evidence="8" id="KW-1185">Reference proteome</keyword>
<feature type="chain" id="PRO_5003119853" evidence="4">
    <location>
        <begin position="27"/>
        <end position="527"/>
    </location>
</feature>
<dbReference type="eggNOG" id="COG2831">
    <property type="taxonomic scope" value="Bacteria"/>
</dbReference>
<dbReference type="Pfam" id="PF08479">
    <property type="entry name" value="POTRA_2"/>
    <property type="match status" value="1"/>
</dbReference>
<dbReference type="Gene3D" id="3.10.20.310">
    <property type="entry name" value="membrane protein fhac"/>
    <property type="match status" value="1"/>
</dbReference>
<keyword evidence="2" id="KW-0812">Transmembrane</keyword>
<dbReference type="InterPro" id="IPR013686">
    <property type="entry name" value="Polypept-transport_assoc_ShlB"/>
</dbReference>
<dbReference type="GO" id="GO:0098046">
    <property type="term" value="C:type V protein secretion system complex"/>
    <property type="evidence" value="ECO:0007669"/>
    <property type="project" value="TreeGrafter"/>
</dbReference>
<dbReference type="PANTHER" id="PTHR34597:SF1">
    <property type="entry name" value="HEME_HEMOPEXIN TRANSPORTER PROTEIN HUXB"/>
    <property type="match status" value="1"/>
</dbReference>
<keyword evidence="3" id="KW-0998">Cell outer membrane</keyword>
<evidence type="ECO:0000256" key="4">
    <source>
        <dbReference type="SAM" id="SignalP"/>
    </source>
</evidence>
<organism evidence="7 8">
    <name type="scientific">Nitrospira defluvii</name>
    <dbReference type="NCBI Taxonomy" id="330214"/>
    <lineage>
        <taxon>Bacteria</taxon>
        <taxon>Pseudomonadati</taxon>
        <taxon>Nitrospirota</taxon>
        <taxon>Nitrospiria</taxon>
        <taxon>Nitrospirales</taxon>
        <taxon>Nitrospiraceae</taxon>
        <taxon>Nitrospira</taxon>
    </lineage>
</organism>
<evidence type="ECO:0000259" key="5">
    <source>
        <dbReference type="Pfam" id="PF03865"/>
    </source>
</evidence>
<dbReference type="InterPro" id="IPR005565">
    <property type="entry name" value="Hemolysn_activator_HlyB_C"/>
</dbReference>
<gene>
    <name evidence="7" type="ORF">NIDE0217</name>
</gene>
<evidence type="ECO:0000256" key="1">
    <source>
        <dbReference type="ARBA" id="ARBA00022452"/>
    </source>
</evidence>
<proteinExistence type="predicted"/>
<dbReference type="Pfam" id="PF03865">
    <property type="entry name" value="ShlB"/>
    <property type="match status" value="1"/>
</dbReference>
<keyword evidence="4" id="KW-0732">Signal</keyword>
<feature type="domain" description="Haemolysin activator HlyB C-terminal" evidence="5">
    <location>
        <begin position="173"/>
        <end position="484"/>
    </location>
</feature>
<keyword evidence="1" id="KW-1134">Transmembrane beta strand</keyword>
<reference evidence="7 8" key="1">
    <citation type="journal article" date="2010" name="Proc. Natl. Acad. Sci. U.S.A.">
        <title>A Nitrospira metagenome illuminates the physiology and evolution of globally important nitrite-oxidizing bacteria.</title>
        <authorList>
            <person name="Lucker S."/>
            <person name="Wagner M."/>
            <person name="Maixner F."/>
            <person name="Pelletier E."/>
            <person name="Koch H."/>
            <person name="Vacherie B."/>
            <person name="Rattei T."/>
            <person name="Sinninghe Damste J."/>
            <person name="Spieck E."/>
            <person name="Le Paslier D."/>
            <person name="Daims H."/>
        </authorList>
    </citation>
    <scope>NUCLEOTIDE SEQUENCE [LARGE SCALE GENOMIC DNA]</scope>
</reference>